<feature type="region of interest" description="Disordered" evidence="3">
    <location>
        <begin position="219"/>
        <end position="241"/>
    </location>
</feature>
<dbReference type="InterPro" id="IPR004437">
    <property type="entry name" value="ParB/RepB/Spo0J"/>
</dbReference>
<protein>
    <submittedName>
        <fullName evidence="5">ParB/RepB/Spo0J family partition protein</fullName>
    </submittedName>
</protein>
<evidence type="ECO:0000256" key="1">
    <source>
        <dbReference type="ARBA" id="ARBA00006295"/>
    </source>
</evidence>
<dbReference type="Gene3D" id="1.10.10.2830">
    <property type="match status" value="1"/>
</dbReference>
<dbReference type="RefSeq" id="WP_353865151.1">
    <property type="nucleotide sequence ID" value="NZ_CP088295.1"/>
</dbReference>
<sequence length="298" mass="32132">MSKSRGMGRGLAAILAVSEETEITGDELRELPTDLIVPNPNQPRRHFDEAALQALADSLESRGVLQPVLVRPLAGGTYELVAGERRWRASKLAGLEQIPALVRERDDAQALEVALIENMAREDLNPVEEARACAALVEELGLTREEVGRRVGRSRVAVSNLLRLLDLPDEVLELLERGDLAEGHGRALLLAEDHADRKRLGRTAAAEGWSVRVLEDRARKANEADSTGDSGKPRARTTGGIHPDQAAAATEIEDALGAALGTDVRVRPRGTGYRVELNLADVDEALDLAARLGARTPA</sequence>
<dbReference type="PANTHER" id="PTHR33375:SF1">
    <property type="entry name" value="CHROMOSOME-PARTITIONING PROTEIN PARB-RELATED"/>
    <property type="match status" value="1"/>
</dbReference>
<accession>A0ABY5PJH2</accession>
<dbReference type="InterPro" id="IPR036086">
    <property type="entry name" value="ParB/Sulfiredoxin_sf"/>
</dbReference>
<dbReference type="InterPro" id="IPR003115">
    <property type="entry name" value="ParB_N"/>
</dbReference>
<gene>
    <name evidence="5" type="ORF">LRS13_03850</name>
</gene>
<feature type="domain" description="ParB-like N-terminal" evidence="4">
    <location>
        <begin position="29"/>
        <end position="119"/>
    </location>
</feature>
<proteinExistence type="inferred from homology"/>
<dbReference type="Pfam" id="PF02195">
    <property type="entry name" value="ParB_N"/>
    <property type="match status" value="1"/>
</dbReference>
<comment type="similarity">
    <text evidence="1">Belongs to the ParB family.</text>
</comment>
<dbReference type="InterPro" id="IPR050336">
    <property type="entry name" value="Chromosome_partition/occlusion"/>
</dbReference>
<dbReference type="Gene3D" id="3.90.1530.30">
    <property type="match status" value="1"/>
</dbReference>
<dbReference type="Pfam" id="PF17762">
    <property type="entry name" value="HTH_ParB"/>
    <property type="match status" value="1"/>
</dbReference>
<organism evidence="5 6">
    <name type="scientific">Svornostia abyssi</name>
    <dbReference type="NCBI Taxonomy" id="2898438"/>
    <lineage>
        <taxon>Bacteria</taxon>
        <taxon>Bacillati</taxon>
        <taxon>Actinomycetota</taxon>
        <taxon>Thermoleophilia</taxon>
        <taxon>Solirubrobacterales</taxon>
        <taxon>Baekduiaceae</taxon>
        <taxon>Svornostia</taxon>
    </lineage>
</organism>
<evidence type="ECO:0000313" key="5">
    <source>
        <dbReference type="EMBL" id="UUY04675.1"/>
    </source>
</evidence>
<dbReference type="NCBIfam" id="TIGR00180">
    <property type="entry name" value="parB_part"/>
    <property type="match status" value="1"/>
</dbReference>
<name>A0ABY5PJH2_9ACTN</name>
<evidence type="ECO:0000259" key="4">
    <source>
        <dbReference type="SMART" id="SM00470"/>
    </source>
</evidence>
<dbReference type="SMART" id="SM00470">
    <property type="entry name" value="ParB"/>
    <property type="match status" value="1"/>
</dbReference>
<evidence type="ECO:0000256" key="2">
    <source>
        <dbReference type="ARBA" id="ARBA00022829"/>
    </source>
</evidence>
<reference evidence="6" key="1">
    <citation type="submission" date="2021-11" db="EMBL/GenBank/DDBJ databases">
        <title>Cultivation dependent microbiological survey of springs from the worlds oldest radium mine currently devoted to the extraction of radon-saturated water.</title>
        <authorList>
            <person name="Kapinusova G."/>
            <person name="Smrhova T."/>
            <person name="Strejcek M."/>
            <person name="Suman J."/>
            <person name="Jani K."/>
            <person name="Pajer P."/>
            <person name="Uhlik O."/>
        </authorList>
    </citation>
    <scope>NUCLEOTIDE SEQUENCE [LARGE SCALE GENOMIC DNA]</scope>
    <source>
        <strain evidence="6">J379</strain>
    </source>
</reference>
<keyword evidence="2" id="KW-0159">Chromosome partition</keyword>
<dbReference type="Proteomes" id="UP001058860">
    <property type="component" value="Chromosome"/>
</dbReference>
<dbReference type="SUPFAM" id="SSF110849">
    <property type="entry name" value="ParB/Sulfiredoxin"/>
    <property type="match status" value="1"/>
</dbReference>
<dbReference type="EMBL" id="CP088295">
    <property type="protein sequence ID" value="UUY04675.1"/>
    <property type="molecule type" value="Genomic_DNA"/>
</dbReference>
<evidence type="ECO:0000256" key="3">
    <source>
        <dbReference type="SAM" id="MobiDB-lite"/>
    </source>
</evidence>
<evidence type="ECO:0000313" key="6">
    <source>
        <dbReference type="Proteomes" id="UP001058860"/>
    </source>
</evidence>
<keyword evidence="6" id="KW-1185">Reference proteome</keyword>
<dbReference type="CDD" id="cd16393">
    <property type="entry name" value="SPO0J_N"/>
    <property type="match status" value="1"/>
</dbReference>
<dbReference type="PANTHER" id="PTHR33375">
    <property type="entry name" value="CHROMOSOME-PARTITIONING PROTEIN PARB-RELATED"/>
    <property type="match status" value="1"/>
</dbReference>
<dbReference type="InterPro" id="IPR041468">
    <property type="entry name" value="HTH_ParB/Spo0J"/>
</dbReference>